<protein>
    <submittedName>
        <fullName evidence="2">Uncharacterized protein</fullName>
    </submittedName>
</protein>
<proteinExistence type="predicted"/>
<sequence length="221" mass="23072">MAQRQNHGGNHFVPNAHGGRNGNGFMRRARAVHNRLNTPLHPSLDGKGIDVDIPDFVDRCENGNGFKVGAEMTGPRTIKEEDRVGISIWQAHGCPHENFGTAHDLGRLEGAIDGVGVRYEACGLASNIAVGPIDIGAKVGTAELGGKVWEPGVGLDAGFKANASALELRGGPVTANLGVGYDTGVKIGKEGVGVEVLGTGVQIGRTTKVSLFGSSFSLKLW</sequence>
<organism evidence="2 3">
    <name type="scientific">Adineta ricciae</name>
    <name type="common">Rotifer</name>
    <dbReference type="NCBI Taxonomy" id="249248"/>
    <lineage>
        <taxon>Eukaryota</taxon>
        <taxon>Metazoa</taxon>
        <taxon>Spiralia</taxon>
        <taxon>Gnathifera</taxon>
        <taxon>Rotifera</taxon>
        <taxon>Eurotatoria</taxon>
        <taxon>Bdelloidea</taxon>
        <taxon>Adinetida</taxon>
        <taxon>Adinetidae</taxon>
        <taxon>Adineta</taxon>
    </lineage>
</organism>
<dbReference type="Proteomes" id="UP000663852">
    <property type="component" value="Unassembled WGS sequence"/>
</dbReference>
<reference evidence="2" key="1">
    <citation type="submission" date="2021-02" db="EMBL/GenBank/DDBJ databases">
        <authorList>
            <person name="Nowell W R."/>
        </authorList>
    </citation>
    <scope>NUCLEOTIDE SEQUENCE</scope>
</reference>
<accession>A0A815L1K8</accession>
<evidence type="ECO:0000313" key="2">
    <source>
        <dbReference type="EMBL" id="CAF1403797.1"/>
    </source>
</evidence>
<dbReference type="OrthoDB" id="10032769at2759"/>
<dbReference type="EMBL" id="CAJNOJ010000332">
    <property type="protein sequence ID" value="CAF1403797.1"/>
    <property type="molecule type" value="Genomic_DNA"/>
</dbReference>
<feature type="region of interest" description="Disordered" evidence="1">
    <location>
        <begin position="1"/>
        <end position="24"/>
    </location>
</feature>
<evidence type="ECO:0000313" key="3">
    <source>
        <dbReference type="Proteomes" id="UP000663852"/>
    </source>
</evidence>
<name>A0A815L1K8_ADIRI</name>
<comment type="caution">
    <text evidence="2">The sequence shown here is derived from an EMBL/GenBank/DDBJ whole genome shotgun (WGS) entry which is preliminary data.</text>
</comment>
<dbReference type="AlphaFoldDB" id="A0A815L1K8"/>
<evidence type="ECO:0000256" key="1">
    <source>
        <dbReference type="SAM" id="MobiDB-lite"/>
    </source>
</evidence>
<gene>
    <name evidence="2" type="ORF">EDS130_LOCUS36203</name>
</gene>